<dbReference type="EMBL" id="SLWB01000011">
    <property type="protein sequence ID" value="TCN65353.1"/>
    <property type="molecule type" value="Genomic_DNA"/>
</dbReference>
<keyword evidence="5 6" id="KW-0472">Membrane</keyword>
<dbReference type="InterPro" id="IPR001204">
    <property type="entry name" value="Phos_transporter"/>
</dbReference>
<evidence type="ECO:0000256" key="4">
    <source>
        <dbReference type="ARBA" id="ARBA00022989"/>
    </source>
</evidence>
<evidence type="ECO:0000256" key="2">
    <source>
        <dbReference type="ARBA" id="ARBA00022448"/>
    </source>
</evidence>
<keyword evidence="6" id="KW-0592">Phosphate transport</keyword>
<evidence type="ECO:0000256" key="1">
    <source>
        <dbReference type="ARBA" id="ARBA00004141"/>
    </source>
</evidence>
<evidence type="ECO:0000256" key="3">
    <source>
        <dbReference type="ARBA" id="ARBA00022692"/>
    </source>
</evidence>
<protein>
    <recommendedName>
        <fullName evidence="6">Phosphate transporter</fullName>
    </recommendedName>
</protein>
<reference evidence="7 8" key="1">
    <citation type="submission" date="2019-03" db="EMBL/GenBank/DDBJ databases">
        <title>Genomic Encyclopedia of Archaeal and Bacterial Type Strains, Phase II (KMG-II): from individual species to whole genera.</title>
        <authorList>
            <person name="Goeker M."/>
        </authorList>
    </citation>
    <scope>NUCLEOTIDE SEQUENCE [LARGE SCALE GENOMIC DNA]</scope>
    <source>
        <strain evidence="7 8">RL-C</strain>
    </source>
</reference>
<organism evidence="7 8">
    <name type="scientific">Acetobacteroides hydrogenigenes</name>
    <dbReference type="NCBI Taxonomy" id="979970"/>
    <lineage>
        <taxon>Bacteria</taxon>
        <taxon>Pseudomonadati</taxon>
        <taxon>Bacteroidota</taxon>
        <taxon>Bacteroidia</taxon>
        <taxon>Bacteroidales</taxon>
        <taxon>Rikenellaceae</taxon>
        <taxon>Acetobacteroides</taxon>
    </lineage>
</organism>
<dbReference type="Proteomes" id="UP000294830">
    <property type="component" value="Unassembled WGS sequence"/>
</dbReference>
<feature type="transmembrane region" description="Helical" evidence="6">
    <location>
        <begin position="254"/>
        <end position="271"/>
    </location>
</feature>
<keyword evidence="3 6" id="KW-0812">Transmembrane</keyword>
<dbReference type="GO" id="GO:0016020">
    <property type="term" value="C:membrane"/>
    <property type="evidence" value="ECO:0007669"/>
    <property type="project" value="UniProtKB-SubCell"/>
</dbReference>
<comment type="similarity">
    <text evidence="6">Belongs to the inorganic phosphate transporter (PiT) (TC 2.A.20) family.</text>
</comment>
<feature type="transmembrane region" description="Helical" evidence="6">
    <location>
        <begin position="149"/>
        <end position="173"/>
    </location>
</feature>
<dbReference type="Pfam" id="PF01384">
    <property type="entry name" value="PHO4"/>
    <property type="match status" value="1"/>
</dbReference>
<feature type="transmembrane region" description="Helical" evidence="6">
    <location>
        <begin position="464"/>
        <end position="485"/>
    </location>
</feature>
<feature type="transmembrane region" description="Helical" evidence="6">
    <location>
        <begin position="44"/>
        <end position="67"/>
    </location>
</feature>
<dbReference type="GO" id="GO:0035435">
    <property type="term" value="P:phosphate ion transmembrane transport"/>
    <property type="evidence" value="ECO:0007669"/>
    <property type="project" value="TreeGrafter"/>
</dbReference>
<comment type="subcellular location">
    <subcellularLocation>
        <location evidence="1 6">Membrane</location>
        <topology evidence="1 6">Multi-pass membrane protein</topology>
    </subcellularLocation>
</comment>
<dbReference type="AlphaFoldDB" id="A0A4R2EAM6"/>
<dbReference type="GO" id="GO:0005315">
    <property type="term" value="F:phosphate transmembrane transporter activity"/>
    <property type="evidence" value="ECO:0007669"/>
    <property type="project" value="InterPro"/>
</dbReference>
<keyword evidence="2 6" id="KW-0813">Transport</keyword>
<accession>A0A4R2EAM6</accession>
<name>A0A4R2EAM6_9BACT</name>
<feature type="transmembrane region" description="Helical" evidence="6">
    <location>
        <begin position="104"/>
        <end position="128"/>
    </location>
</feature>
<keyword evidence="4 6" id="KW-1133">Transmembrane helix</keyword>
<keyword evidence="8" id="KW-1185">Reference proteome</keyword>
<feature type="transmembrane region" description="Helical" evidence="6">
    <location>
        <begin position="491"/>
        <end position="509"/>
    </location>
</feature>
<evidence type="ECO:0000313" key="8">
    <source>
        <dbReference type="Proteomes" id="UP000294830"/>
    </source>
</evidence>
<gene>
    <name evidence="7" type="ORF">CLV25_11132</name>
</gene>
<dbReference type="OrthoDB" id="1110016at2"/>
<proteinExistence type="inferred from homology"/>
<feature type="transmembrane region" description="Helical" evidence="6">
    <location>
        <begin position="185"/>
        <end position="206"/>
    </location>
</feature>
<dbReference type="PANTHER" id="PTHR11101:SF16">
    <property type="entry name" value="PHOSPHATE TRANSPORTER"/>
    <property type="match status" value="1"/>
</dbReference>
<dbReference type="RefSeq" id="WP_131839736.1">
    <property type="nucleotide sequence ID" value="NZ_SLWB01000011.1"/>
</dbReference>
<evidence type="ECO:0000256" key="5">
    <source>
        <dbReference type="ARBA" id="ARBA00023136"/>
    </source>
</evidence>
<dbReference type="PANTHER" id="PTHR11101">
    <property type="entry name" value="PHOSPHATE TRANSPORTER"/>
    <property type="match status" value="1"/>
</dbReference>
<feature type="transmembrane region" description="Helical" evidence="6">
    <location>
        <begin position="79"/>
        <end position="98"/>
    </location>
</feature>
<comment type="caution">
    <text evidence="7">The sequence shown here is derived from an EMBL/GenBank/DDBJ whole genome shotgun (WGS) entry which is preliminary data.</text>
</comment>
<feature type="transmembrane region" description="Helical" evidence="6">
    <location>
        <begin position="227"/>
        <end position="248"/>
    </location>
</feature>
<evidence type="ECO:0000313" key="7">
    <source>
        <dbReference type="EMBL" id="TCN65353.1"/>
    </source>
</evidence>
<sequence length="755" mass="83714">MDNVLLIIVTVLLLLSILDLVVGVSNDAVNFLNSAIGSKSAPRYVIMIIASLGILLGSVFSGGMMEVARKGIFHPQEFYLMEIMVIFLAVMLTDVILLDFYNTFGLPTSTTVSLVFELLGAAVAVSLFKIANTDATLADLTQYINAGKALAIISGIFISIAVAFIAGAVTMYVTRLIFTFNYKKTFKYLGSIWGGIALTAILYFIIMKGIVDSSVFNPEFIAYIESNTLTILGLSFITLTLIFQLFISLFNFNLLKYIVLAGTFALALSFAGNDLVNFIGVFMAGLKSYQIYLTSGVPAGHLMMGELAQPVSTNAIYLVIAGAIMTITLWLSKKARTVTETEIGLARQDSGSEKFGSTSISRGIVRGALNANASIERVLPQKVKKFISSRFNVEEQHKSKKHDASFDMLRASVNLTVASILISSATSLKLPLSTTYVTFMVAMASSLSDRAWGRESAVYRVTGVLTVISGWLFTALIAFTASLVVALFLSWTGVIGIFIMIAIAVFFILKSNKIHNKKLKEETESNIPLDMKEEAVVKRCVNEVNKALRNIVVIYNETIHGLSNEDRKLLKKLNNDVEEISFETKKYKANLYHTLTQLQSDSIETGHYYVQVIDYLREIAHSLSFITKPAFDHIDNNHKGLHKDQVVELKSINYEVSALFSDITRAINEQTFDEIPDIIKKQQQVIELLNVVRKKQIKRIKNGEATTRNSNLYLGILNETKNLLLQTINLLKAERDFIVKDTEMEKDADLVVENY</sequence>
<evidence type="ECO:0000256" key="6">
    <source>
        <dbReference type="RuleBase" id="RU363058"/>
    </source>
</evidence>
<feature type="transmembrane region" description="Helical" evidence="6">
    <location>
        <begin position="315"/>
        <end position="332"/>
    </location>
</feature>